<dbReference type="Pfam" id="PF13759">
    <property type="entry name" value="2OG-FeII_Oxy_5"/>
    <property type="match status" value="1"/>
</dbReference>
<evidence type="ECO:0000313" key="2">
    <source>
        <dbReference type="EMBL" id="NWJ57915.1"/>
    </source>
</evidence>
<gene>
    <name evidence="2" type="ORF">HX858_09265</name>
</gene>
<feature type="region of interest" description="Disordered" evidence="1">
    <location>
        <begin position="233"/>
        <end position="260"/>
    </location>
</feature>
<proteinExistence type="predicted"/>
<dbReference type="Proteomes" id="UP000575480">
    <property type="component" value="Unassembled WGS sequence"/>
</dbReference>
<evidence type="ECO:0000313" key="3">
    <source>
        <dbReference type="Proteomes" id="UP000575480"/>
    </source>
</evidence>
<feature type="compositionally biased region" description="Basic and acidic residues" evidence="1">
    <location>
        <begin position="241"/>
        <end position="260"/>
    </location>
</feature>
<dbReference type="AlphaFoldDB" id="A0A7K4MWM6"/>
<reference evidence="2 3" key="1">
    <citation type="journal article" date="2019" name="Environ. Microbiol.">
        <title>Genomics insights into ecotype formation of ammonia-oxidizing archaea in the deep ocean.</title>
        <authorList>
            <person name="Wang Y."/>
            <person name="Huang J.M."/>
            <person name="Cui G.J."/>
            <person name="Nunoura T."/>
            <person name="Takaki Y."/>
            <person name="Li W.L."/>
            <person name="Li J."/>
            <person name="Gao Z.M."/>
            <person name="Takai K."/>
            <person name="Zhang A.Q."/>
            <person name="Stepanauskas R."/>
        </authorList>
    </citation>
    <scope>NUCLEOTIDE SEQUENCE [LARGE SCALE GENOMIC DNA]</scope>
    <source>
        <strain evidence="2 3">L15a</strain>
    </source>
</reference>
<organism evidence="2 3">
    <name type="scientific">Marine Group I thaumarchaeote</name>
    <dbReference type="NCBI Taxonomy" id="2511932"/>
    <lineage>
        <taxon>Archaea</taxon>
        <taxon>Nitrososphaerota</taxon>
        <taxon>Marine Group I</taxon>
    </lineage>
</organism>
<sequence>MSDYETEVAFYQRYNYAATANMRKELVDLMNETIDGLYENHYDELYHENAFRRVKGKQLLLPNEMLPKEMSDFIMSMGRGYLCNSGLHNMEVDPAKINLEIQQIWATDSEENDYNPTHSHFGLMSGVFYLKVPPQVSEVNEEGSLNFHHAENGYVDVNPYNTIRPKGNDMVIPEVGKFLIFPAWLKHSVSPFFGPGIRRAVSFNLVCPEASKWTHTHTKEPFPRRQFEQSLKIDTAGGPDAKLKGDRDISNVGRRDTSDA</sequence>
<dbReference type="Gene3D" id="2.60.120.620">
    <property type="entry name" value="q2cbj1_9rhob like domain"/>
    <property type="match status" value="1"/>
</dbReference>
<protein>
    <recommendedName>
        <fullName evidence="4">2OG-Fe(II) oxygenase</fullName>
    </recommendedName>
</protein>
<comment type="caution">
    <text evidence="2">The sequence shown here is derived from an EMBL/GenBank/DDBJ whole genome shotgun (WGS) entry which is preliminary data.</text>
</comment>
<evidence type="ECO:0000256" key="1">
    <source>
        <dbReference type="SAM" id="MobiDB-lite"/>
    </source>
</evidence>
<evidence type="ECO:0008006" key="4">
    <source>
        <dbReference type="Google" id="ProtNLM"/>
    </source>
</evidence>
<accession>A0A7K4MWM6</accession>
<dbReference type="InterPro" id="IPR012668">
    <property type="entry name" value="CHP02466"/>
</dbReference>
<dbReference type="EMBL" id="JACATH010000025">
    <property type="protein sequence ID" value="NWJ57915.1"/>
    <property type="molecule type" value="Genomic_DNA"/>
</dbReference>
<name>A0A7K4MWM6_9ARCH</name>